<evidence type="ECO:0000313" key="2">
    <source>
        <dbReference type="EMBL" id="TNN75031.1"/>
    </source>
</evidence>
<feature type="compositionally biased region" description="Basic and acidic residues" evidence="1">
    <location>
        <begin position="96"/>
        <end position="106"/>
    </location>
</feature>
<proteinExistence type="predicted"/>
<keyword evidence="3" id="KW-1185">Reference proteome</keyword>
<feature type="region of interest" description="Disordered" evidence="1">
    <location>
        <begin position="28"/>
        <end position="106"/>
    </location>
</feature>
<protein>
    <submittedName>
        <fullName evidence="2">Uncharacterized protein</fullName>
    </submittedName>
</protein>
<comment type="caution">
    <text evidence="2">The sequence shown here is derived from an EMBL/GenBank/DDBJ whole genome shotgun (WGS) entry which is preliminary data.</text>
</comment>
<gene>
    <name evidence="2" type="ORF">EYF80_014777</name>
</gene>
<name>A0A4Z2IBF0_9TELE</name>
<evidence type="ECO:0000313" key="3">
    <source>
        <dbReference type="Proteomes" id="UP000314294"/>
    </source>
</evidence>
<dbReference type="AlphaFoldDB" id="A0A4Z2IBF0"/>
<dbReference type="EMBL" id="SRLO01000108">
    <property type="protein sequence ID" value="TNN75031.1"/>
    <property type="molecule type" value="Genomic_DNA"/>
</dbReference>
<reference evidence="2 3" key="1">
    <citation type="submission" date="2019-03" db="EMBL/GenBank/DDBJ databases">
        <title>First draft genome of Liparis tanakae, snailfish: a comprehensive survey of snailfish specific genes.</title>
        <authorList>
            <person name="Kim W."/>
            <person name="Song I."/>
            <person name="Jeong J.-H."/>
            <person name="Kim D."/>
            <person name="Kim S."/>
            <person name="Ryu S."/>
            <person name="Song J.Y."/>
            <person name="Lee S.K."/>
        </authorList>
    </citation>
    <scope>NUCLEOTIDE SEQUENCE [LARGE SCALE GENOMIC DNA]</scope>
    <source>
        <tissue evidence="2">Muscle</tissue>
    </source>
</reference>
<dbReference type="Proteomes" id="UP000314294">
    <property type="component" value="Unassembled WGS sequence"/>
</dbReference>
<organism evidence="2 3">
    <name type="scientific">Liparis tanakae</name>
    <name type="common">Tanaka's snailfish</name>
    <dbReference type="NCBI Taxonomy" id="230148"/>
    <lineage>
        <taxon>Eukaryota</taxon>
        <taxon>Metazoa</taxon>
        <taxon>Chordata</taxon>
        <taxon>Craniata</taxon>
        <taxon>Vertebrata</taxon>
        <taxon>Euteleostomi</taxon>
        <taxon>Actinopterygii</taxon>
        <taxon>Neopterygii</taxon>
        <taxon>Teleostei</taxon>
        <taxon>Neoteleostei</taxon>
        <taxon>Acanthomorphata</taxon>
        <taxon>Eupercaria</taxon>
        <taxon>Perciformes</taxon>
        <taxon>Cottioidei</taxon>
        <taxon>Cottales</taxon>
        <taxon>Liparidae</taxon>
        <taxon>Liparis</taxon>
    </lineage>
</organism>
<accession>A0A4Z2IBF0</accession>
<sequence>MLDTMADRPCDTKFRCDDWRADGSLYETLSGRPDGPRHLINGASLANGRRPRGLTDGGTEASPKKTRVSREEGVHQKAIGSGRESEGLRRSPSVHTEIHREHTTRQ</sequence>
<evidence type="ECO:0000256" key="1">
    <source>
        <dbReference type="SAM" id="MobiDB-lite"/>
    </source>
</evidence>